<evidence type="ECO:0000313" key="2">
    <source>
        <dbReference type="Proteomes" id="UP000434276"/>
    </source>
</evidence>
<reference evidence="1 2" key="1">
    <citation type="submission" date="2019-12" db="EMBL/GenBank/DDBJ databases">
        <authorList>
            <person name="Jiao W.-B."/>
            <person name="Schneeberger K."/>
        </authorList>
    </citation>
    <scope>NUCLEOTIDE SEQUENCE [LARGE SCALE GENOMIC DNA]</scope>
    <source>
        <strain evidence="2">cv. C24</strain>
    </source>
</reference>
<sequence length="317" mass="35995">MFHLPPQPISEDYRDVGWNSQLIDFSGIKLIWDIKLVNFKSLGLRTLYEWPALVETLPGTITKASSLLKFSDAGEAMAHRRRILQSWFTDLLFGVSLLLSRVDLFPVCYQRPFHQPLGYPRSAFHEVRYVALLFSFVPLESLFPDSGMFSGASSDPPPTTILSSSAILTVPKTVDDGRPRRDVLVASLFYSSGHAALYFFSLFRLNLLTSSLVERSISLPSSTLERHLPPFSSYLEKLFKSLAVMTSRAQRFVHSPFMAYEHFTSDLLQIREKKIDVQAINYEVPSKVLPLCINFEVSRCGLFGKELLHSSYCNRIL</sequence>
<organism evidence="1 2">
    <name type="scientific">Arabidopsis thaliana</name>
    <name type="common">Mouse-ear cress</name>
    <dbReference type="NCBI Taxonomy" id="3702"/>
    <lineage>
        <taxon>Eukaryota</taxon>
        <taxon>Viridiplantae</taxon>
        <taxon>Streptophyta</taxon>
        <taxon>Embryophyta</taxon>
        <taxon>Tracheophyta</taxon>
        <taxon>Spermatophyta</taxon>
        <taxon>Magnoliopsida</taxon>
        <taxon>eudicotyledons</taxon>
        <taxon>Gunneridae</taxon>
        <taxon>Pentapetalae</taxon>
        <taxon>rosids</taxon>
        <taxon>malvids</taxon>
        <taxon>Brassicales</taxon>
        <taxon>Brassicaceae</taxon>
        <taxon>Camelineae</taxon>
        <taxon>Arabidopsis</taxon>
    </lineage>
</organism>
<dbReference type="Proteomes" id="UP000434276">
    <property type="component" value="Unassembled WGS sequence"/>
</dbReference>
<protein>
    <submittedName>
        <fullName evidence="1">Uncharacterized protein</fullName>
    </submittedName>
</protein>
<dbReference type="EMBL" id="CACSHJ010000088">
    <property type="protein sequence ID" value="CAA0359667.1"/>
    <property type="molecule type" value="Genomic_DNA"/>
</dbReference>
<proteinExistence type="predicted"/>
<accession>A0A5S9WXL0</accession>
<name>A0A5S9WXL0_ARATH</name>
<gene>
    <name evidence="1" type="ORF">C24_LOCUS7539</name>
</gene>
<evidence type="ECO:0000313" key="1">
    <source>
        <dbReference type="EMBL" id="CAA0359667.1"/>
    </source>
</evidence>
<dbReference type="AlphaFoldDB" id="A0A5S9WXL0"/>